<feature type="region of interest" description="Disordered" evidence="1">
    <location>
        <begin position="683"/>
        <end position="751"/>
    </location>
</feature>
<dbReference type="InterPro" id="IPR036322">
    <property type="entry name" value="WD40_repeat_dom_sf"/>
</dbReference>
<sequence length="1022" mass="110400">MATEFRRIALADPHALSPPRFLVGGQLSHTGSGDVKLYEWDRENGRMSMLGLQTEIGQLKALAWSPSSAHKHLVAAGLSTGRTLLLNLAPSTLSLPVAHPPASPPVVATLPVKHARAVTSISFSPHDANYLATGLDRHRYDSSLLIWDIHDAVAASRLPPDDGDRHPYTRPELRLPTTAPLTKTSGPAEPRPIQVYCPSEQVHSVAFIPTAPYTLLSSAANKVIRLYDLRAPSSTSKEPNAAGSLAQWSTRTVMSLCPNPSSSLFASYESNQGNSTVRLWDTRYPGQEVVGWEVRGGIVGMSWVDSMRLGVGSKEGGVAVWDIVRCKPDQPGVNEWVTLGDMRQIVKPKPNMHSFAFTPPTPPKHVAVMYVLKDGTISIGPISTAPVLASNSHGGVSISEPELSFIDPDIPLRSSSALTTSPAADFALGLDVAGGATAGHGDRPAAAPAPAQGGGEAIYARNKFQLLPDRVSTILNEHSRLRSFSFGAASTIRPSSSPPPPPPHSAAASAPPTKHHHIPDTLTQSSLARDRWHDDDPTGVINDRDEITGGYEGWRRVLGGDVGVVMRRRAMEGYGLDNLLLNAAIATKYRGKYKLAGVWEFVEHLTKTMSPPISSSGGYNLTHQGIYPIWTSLGTLDAASASGGPISAALNAGEDGPDGEGGGGGGGGGLISELEERLKSMSIRAGSTGRGSRSASASVSRRGSGTHTPRERKVSERTPHPRAHPHAHAHAHANTSHHSGHSASTYPQGPPSYLPAISHLLASRQSFPDKSIHPSELRPSISSSSEKVELRKLILTICGESKEGGKGDVEEMLRRGERSKAAFRAFFRGDESGTVGILMSSEGFMSQSASARGSEYFNTHWPNLIRRVDDPYVRAILSRIAGEDWESVLEEEYIPLLERMVVGVQYLDDWEFSSFLKGRMSRFARSSSLHMLPLTGLSPPALSLLSRYLARTGDLQTVTLLAAFFPPGKLDQAEKKMVERWREGYRDMLDSWGMWGERYCIRNMLCETHKDRQSMTVIAQGM</sequence>
<dbReference type="GO" id="GO:0005737">
    <property type="term" value="C:cytoplasm"/>
    <property type="evidence" value="ECO:0007669"/>
    <property type="project" value="TreeGrafter"/>
</dbReference>
<feature type="compositionally biased region" description="Gly residues" evidence="1">
    <location>
        <begin position="659"/>
        <end position="670"/>
    </location>
</feature>
<feature type="region of interest" description="Disordered" evidence="1">
    <location>
        <begin position="648"/>
        <end position="671"/>
    </location>
</feature>
<feature type="compositionally biased region" description="Basic and acidic residues" evidence="1">
    <location>
        <begin position="159"/>
        <end position="173"/>
    </location>
</feature>
<dbReference type="PANTHER" id="PTHR16453:SF9">
    <property type="entry name" value="GATOR COMPLEX PROTEIN MIOS"/>
    <property type="match status" value="1"/>
</dbReference>
<dbReference type="HOGENOM" id="CLU_005843_0_0_1"/>
<dbReference type="OrthoDB" id="341486at2759"/>
<dbReference type="EMBL" id="KN847905">
    <property type="protein sequence ID" value="KIR39873.1"/>
    <property type="molecule type" value="Genomic_DNA"/>
</dbReference>
<gene>
    <name evidence="2" type="ORF">I313_04347</name>
</gene>
<dbReference type="SUPFAM" id="SSF50978">
    <property type="entry name" value="WD40 repeat-like"/>
    <property type="match status" value="1"/>
</dbReference>
<accession>A0A0D0TVC3</accession>
<feature type="compositionally biased region" description="Low complexity" evidence="1">
    <location>
        <begin position="683"/>
        <end position="705"/>
    </location>
</feature>
<reference evidence="2 3" key="1">
    <citation type="submission" date="2015-01" db="EMBL/GenBank/DDBJ databases">
        <title>The Genome Sequence of Cryptococcus gattii Ram5.</title>
        <authorList>
            <consortium name="The Broad Institute Genomics Platform"/>
            <person name="Cuomo C."/>
            <person name="Litvintseva A."/>
            <person name="Chen Y."/>
            <person name="Heitman J."/>
            <person name="Sun S."/>
            <person name="Springer D."/>
            <person name="Dromer F."/>
            <person name="Young S."/>
            <person name="Zeng Q."/>
            <person name="Gargeya S."/>
            <person name="Abouelleil A."/>
            <person name="Alvarado L."/>
            <person name="Chapman S.B."/>
            <person name="Gainer-Dewar J."/>
            <person name="Goldberg J."/>
            <person name="Griggs A."/>
            <person name="Gujja S."/>
            <person name="Hansen M."/>
            <person name="Howarth C."/>
            <person name="Imamovic A."/>
            <person name="Larimer J."/>
            <person name="Murphy C."/>
            <person name="Naylor J."/>
            <person name="Pearson M."/>
            <person name="Priest M."/>
            <person name="Roberts A."/>
            <person name="Saif S."/>
            <person name="Shea T."/>
            <person name="Sykes S."/>
            <person name="Wortman J."/>
            <person name="Nusbaum C."/>
            <person name="Birren B."/>
        </authorList>
    </citation>
    <scope>NUCLEOTIDE SEQUENCE [LARGE SCALE GENOMIC DNA]</scope>
    <source>
        <strain evidence="2 3">Ram5</strain>
    </source>
</reference>
<dbReference type="Proteomes" id="UP000053392">
    <property type="component" value="Unassembled WGS sequence"/>
</dbReference>
<organism evidence="2 3">
    <name type="scientific">Cryptococcus deuterogattii Ram5</name>
    <dbReference type="NCBI Taxonomy" id="1296110"/>
    <lineage>
        <taxon>Eukaryota</taxon>
        <taxon>Fungi</taxon>
        <taxon>Dikarya</taxon>
        <taxon>Basidiomycota</taxon>
        <taxon>Agaricomycotina</taxon>
        <taxon>Tremellomycetes</taxon>
        <taxon>Tremellales</taxon>
        <taxon>Cryptococcaceae</taxon>
        <taxon>Cryptococcus</taxon>
        <taxon>Cryptococcus gattii species complex</taxon>
    </lineage>
</organism>
<dbReference type="PANTHER" id="PTHR16453">
    <property type="entry name" value="WD40 DOMAIN-CONTAINING PROTEIN MIO FAMILY MEMBER"/>
    <property type="match status" value="1"/>
</dbReference>
<dbReference type="Pfam" id="PF21720">
    <property type="entry name" value="MIOS_WD40"/>
    <property type="match status" value="1"/>
</dbReference>
<feature type="region of interest" description="Disordered" evidence="1">
    <location>
        <begin position="158"/>
        <end position="188"/>
    </location>
</feature>
<proteinExistence type="predicted"/>
<dbReference type="AlphaFoldDB" id="A0A0D0TVC3"/>
<evidence type="ECO:0000313" key="3">
    <source>
        <dbReference type="Proteomes" id="UP000053392"/>
    </source>
</evidence>
<evidence type="ECO:0000256" key="1">
    <source>
        <dbReference type="SAM" id="MobiDB-lite"/>
    </source>
</evidence>
<protein>
    <submittedName>
        <fullName evidence="2">Cytoplasmic protein</fullName>
    </submittedName>
</protein>
<feature type="compositionally biased region" description="Basic residues" evidence="1">
    <location>
        <begin position="720"/>
        <end position="731"/>
    </location>
</feature>
<dbReference type="InterPro" id="IPR037593">
    <property type="entry name" value="MIOS/Sea4"/>
</dbReference>
<dbReference type="Gene3D" id="2.130.10.10">
    <property type="entry name" value="YVTN repeat-like/Quinoprotein amine dehydrogenase"/>
    <property type="match status" value="1"/>
</dbReference>
<dbReference type="InterPro" id="IPR015943">
    <property type="entry name" value="WD40/YVTN_repeat-like_dom_sf"/>
</dbReference>
<feature type="compositionally biased region" description="Basic and acidic residues" evidence="1">
    <location>
        <begin position="528"/>
        <end position="546"/>
    </location>
</feature>
<dbReference type="InterPro" id="IPR001680">
    <property type="entry name" value="WD40_rpt"/>
</dbReference>
<keyword evidence="3" id="KW-1185">Reference proteome</keyword>
<feature type="compositionally biased region" description="Low complexity" evidence="1">
    <location>
        <begin position="732"/>
        <end position="745"/>
    </location>
</feature>
<evidence type="ECO:0000313" key="2">
    <source>
        <dbReference type="EMBL" id="KIR39873.1"/>
    </source>
</evidence>
<feature type="compositionally biased region" description="Basic and acidic residues" evidence="1">
    <location>
        <begin position="708"/>
        <end position="719"/>
    </location>
</feature>
<feature type="region of interest" description="Disordered" evidence="1">
    <location>
        <begin position="489"/>
        <end position="546"/>
    </location>
</feature>
<name>A0A0D0TVC3_9TREE</name>
<dbReference type="GO" id="GO:1904263">
    <property type="term" value="P:positive regulation of TORC1 signaling"/>
    <property type="evidence" value="ECO:0007669"/>
    <property type="project" value="TreeGrafter"/>
</dbReference>
<dbReference type="SMART" id="SM00320">
    <property type="entry name" value="WD40"/>
    <property type="match status" value="4"/>
</dbReference>